<gene>
    <name evidence="5" type="ORF">JCR33_05340</name>
</gene>
<dbReference type="GO" id="GO:0005829">
    <property type="term" value="C:cytosol"/>
    <property type="evidence" value="ECO:0007669"/>
    <property type="project" value="TreeGrafter"/>
</dbReference>
<dbReference type="Gene3D" id="3.20.20.30">
    <property type="entry name" value="Luciferase-like domain"/>
    <property type="match status" value="1"/>
</dbReference>
<evidence type="ECO:0000256" key="2">
    <source>
        <dbReference type="ARBA" id="ARBA00023033"/>
    </source>
</evidence>
<dbReference type="EMBL" id="JAEKJA010000003">
    <property type="protein sequence ID" value="MBJ3775101.1"/>
    <property type="molecule type" value="Genomic_DNA"/>
</dbReference>
<name>A0A934IME1_9HYPH</name>
<reference evidence="5" key="1">
    <citation type="submission" date="2020-12" db="EMBL/GenBank/DDBJ databases">
        <title>Bacterial taxonomy.</title>
        <authorList>
            <person name="Pan X."/>
        </authorList>
    </citation>
    <scope>NUCLEOTIDE SEQUENCE</scope>
    <source>
        <strain evidence="5">B2012</strain>
    </source>
</reference>
<feature type="domain" description="Luciferase-like" evidence="4">
    <location>
        <begin position="15"/>
        <end position="271"/>
    </location>
</feature>
<evidence type="ECO:0000313" key="5">
    <source>
        <dbReference type="EMBL" id="MBJ3775101.1"/>
    </source>
</evidence>
<comment type="caution">
    <text evidence="5">The sequence shown here is derived from an EMBL/GenBank/DDBJ whole genome shotgun (WGS) entry which is preliminary data.</text>
</comment>
<accession>A0A934IME1</accession>
<sequence>MRSDPTLSLALSGSGAEAGSGDGHRLITEAGRFAEVAGLRAVWLANDHRIVAAPSPNPAIAAAAIAVLTRRIRLRAGPLRLPQDPAAVVRDWAMVDHLSGGRIDLALTADATTALAEAADTVRRVWRGIPAEASHRAGAPLQRNLTLWLAPQDEAGFVLAGRLGTNVLVDLTETSVERIGAMVGAYHTSLGEHGFDPSGGVVTVTAPTFVSEDAARVERSAVAPLRRWLTARRGEAAAARCRDIVETASLIGDRAHCRAVVTALADAGVTEIAGLVDFGVETDMALDALSAFAALSIAPDRAALGASTPVRRHAERPPLDAAAIIPLAANAPIAADGRTALTEGLMEGRPHRVASIETFAGRIGLFALPMFADDVGARRADAVELAGEACLLAEADGARCVALTGLLPAVSRYGAAVADSARGKGGTTIITTGHAYEVASITLAIEAALAHTGRAIDEEDVAVIGLGSIGTGVVRRLMRRTSHPHAMILAELAAKEPFVEALAFDLRGEFGFAGETKLALSRTRQVDPTINEASLVILTAGAADVVIPEALRAGAIVINDPLPGALDTAAATERWEDAADLLVLDRGGLILPEAPTLTWESTTVDRAAWNRQGCPDAALPATILAALLTGAGPQAPGATLTAVDDNAVSLAAAQLLSLGVSGTPPQNAGSIYPRMALRRFSQRFGPAH</sequence>
<dbReference type="InterPro" id="IPR011251">
    <property type="entry name" value="Luciferase-like_dom"/>
</dbReference>
<evidence type="ECO:0000259" key="4">
    <source>
        <dbReference type="Pfam" id="PF00296"/>
    </source>
</evidence>
<keyword evidence="1" id="KW-0560">Oxidoreductase</keyword>
<dbReference type="InterPro" id="IPR036661">
    <property type="entry name" value="Luciferase-like_sf"/>
</dbReference>
<dbReference type="GO" id="GO:0016705">
    <property type="term" value="F:oxidoreductase activity, acting on paired donors, with incorporation or reduction of molecular oxygen"/>
    <property type="evidence" value="ECO:0007669"/>
    <property type="project" value="InterPro"/>
</dbReference>
<protein>
    <submittedName>
        <fullName evidence="5">LLM class flavin-dependent oxidoreductase</fullName>
    </submittedName>
</protein>
<organism evidence="5 6">
    <name type="scientific">Acuticoccus mangrovi</name>
    <dbReference type="NCBI Taxonomy" id="2796142"/>
    <lineage>
        <taxon>Bacteria</taxon>
        <taxon>Pseudomonadati</taxon>
        <taxon>Pseudomonadota</taxon>
        <taxon>Alphaproteobacteria</taxon>
        <taxon>Hyphomicrobiales</taxon>
        <taxon>Amorphaceae</taxon>
        <taxon>Acuticoccus</taxon>
    </lineage>
</organism>
<dbReference type="PANTHER" id="PTHR30137">
    <property type="entry name" value="LUCIFERASE-LIKE MONOOXYGENASE"/>
    <property type="match status" value="1"/>
</dbReference>
<evidence type="ECO:0000313" key="6">
    <source>
        <dbReference type="Proteomes" id="UP000609531"/>
    </source>
</evidence>
<dbReference type="InterPro" id="IPR050766">
    <property type="entry name" value="Bact_Lucif_Oxidored"/>
</dbReference>
<evidence type="ECO:0000256" key="3">
    <source>
        <dbReference type="SAM" id="MobiDB-lite"/>
    </source>
</evidence>
<dbReference type="AlphaFoldDB" id="A0A934IME1"/>
<keyword evidence="6" id="KW-1185">Reference proteome</keyword>
<keyword evidence="2" id="KW-0503">Monooxygenase</keyword>
<proteinExistence type="predicted"/>
<dbReference type="SUPFAM" id="SSF51679">
    <property type="entry name" value="Bacterial luciferase-like"/>
    <property type="match status" value="1"/>
</dbReference>
<dbReference type="Pfam" id="PF00296">
    <property type="entry name" value="Bac_luciferase"/>
    <property type="match status" value="1"/>
</dbReference>
<evidence type="ECO:0000256" key="1">
    <source>
        <dbReference type="ARBA" id="ARBA00023002"/>
    </source>
</evidence>
<dbReference type="Proteomes" id="UP000609531">
    <property type="component" value="Unassembled WGS sequence"/>
</dbReference>
<dbReference type="RefSeq" id="WP_211110081.1">
    <property type="nucleotide sequence ID" value="NZ_JAEKJA010000003.1"/>
</dbReference>
<dbReference type="GO" id="GO:0004497">
    <property type="term" value="F:monooxygenase activity"/>
    <property type="evidence" value="ECO:0007669"/>
    <property type="project" value="UniProtKB-KW"/>
</dbReference>
<feature type="region of interest" description="Disordered" evidence="3">
    <location>
        <begin position="1"/>
        <end position="21"/>
    </location>
</feature>
<dbReference type="PANTHER" id="PTHR30137:SF8">
    <property type="entry name" value="BLR5498 PROTEIN"/>
    <property type="match status" value="1"/>
</dbReference>